<feature type="region of interest" description="Disordered" evidence="1">
    <location>
        <begin position="283"/>
        <end position="348"/>
    </location>
</feature>
<accession>L8GWK8</accession>
<sequence>MAHCHDIAAYSIQEEKRGKVYQEEDIFAQVMVEEDLFPEDDGYDVVLSNAVFISPTTKPLPTPPAHRRAAAAKKTTLSMGDGRDDQAEEQEQQEAFFDGSHPATTLGGGNVSTSCPQIPRLSLVPQQRTYVANYNSEHHCADASGAAVAGVDDHDDGGDDGEERGRKVKSPRGDSVDVLGMPDDEQVHQNHHHREAAPARRRLPPGAVGYGQIVPTHFELRKTGGPHSKQLGGSVEKATAEKPEFMKVVLANRSAPTSPRSPTYEMDIGSSSSTALYKAKHGAPINADHTGGGSSDASLQATKKWPLGRRRAETDVSRGSTTGPSYESFPRPSLGSASSCTMSRAEQERRVRKESMEYIECPLPPMPEAEWWNAEGSGAPEQLYDDVVIDGDGDELAPSTPKPDGGSIHFDLGKGKHEHGGSKQLGSSKSAISYVDEERRRKKCVVQ</sequence>
<organism evidence="2 3">
    <name type="scientific">Acanthamoeba castellanii (strain ATCC 30010 / Neff)</name>
    <dbReference type="NCBI Taxonomy" id="1257118"/>
    <lineage>
        <taxon>Eukaryota</taxon>
        <taxon>Amoebozoa</taxon>
        <taxon>Discosea</taxon>
        <taxon>Longamoebia</taxon>
        <taxon>Centramoebida</taxon>
        <taxon>Acanthamoebidae</taxon>
        <taxon>Acanthamoeba</taxon>
    </lineage>
</organism>
<evidence type="ECO:0000256" key="1">
    <source>
        <dbReference type="SAM" id="MobiDB-lite"/>
    </source>
</evidence>
<dbReference type="Proteomes" id="UP000011083">
    <property type="component" value="Unassembled WGS sequence"/>
</dbReference>
<evidence type="ECO:0000313" key="3">
    <source>
        <dbReference type="Proteomes" id="UP000011083"/>
    </source>
</evidence>
<feature type="region of interest" description="Disordered" evidence="1">
    <location>
        <begin position="148"/>
        <end position="205"/>
    </location>
</feature>
<feature type="compositionally biased region" description="Basic and acidic residues" evidence="1">
    <location>
        <begin position="411"/>
        <end position="421"/>
    </location>
</feature>
<proteinExistence type="predicted"/>
<dbReference type="KEGG" id="acan:ACA1_060540"/>
<protein>
    <submittedName>
        <fullName evidence="2">Uncharacterized protein</fullName>
    </submittedName>
</protein>
<feature type="compositionally biased region" description="Basic residues" evidence="1">
    <location>
        <begin position="189"/>
        <end position="203"/>
    </location>
</feature>
<name>L8GWK8_ACACF</name>
<dbReference type="EMBL" id="KB007974">
    <property type="protein sequence ID" value="ELR17327.1"/>
    <property type="molecule type" value="Genomic_DNA"/>
</dbReference>
<dbReference type="AlphaFoldDB" id="L8GWK8"/>
<dbReference type="VEuPathDB" id="AmoebaDB:ACA1_060540"/>
<reference evidence="2 3" key="1">
    <citation type="journal article" date="2013" name="Genome Biol.">
        <title>Genome of Acanthamoeba castellanii highlights extensive lateral gene transfer and early evolution of tyrosine kinase signaling.</title>
        <authorList>
            <person name="Clarke M."/>
            <person name="Lohan A.J."/>
            <person name="Liu B."/>
            <person name="Lagkouvardos I."/>
            <person name="Roy S."/>
            <person name="Zafar N."/>
            <person name="Bertelli C."/>
            <person name="Schilde C."/>
            <person name="Kianianmomeni A."/>
            <person name="Burglin T.R."/>
            <person name="Frech C."/>
            <person name="Turcotte B."/>
            <person name="Kopec K.O."/>
            <person name="Synnott J.M."/>
            <person name="Choo C."/>
            <person name="Paponov I."/>
            <person name="Finkler A."/>
            <person name="Soon Heng Tan C."/>
            <person name="Hutchins A.P."/>
            <person name="Weinmeier T."/>
            <person name="Rattei T."/>
            <person name="Chu J.S."/>
            <person name="Gimenez G."/>
            <person name="Irimia M."/>
            <person name="Rigden D.J."/>
            <person name="Fitzpatrick D.A."/>
            <person name="Lorenzo-Morales J."/>
            <person name="Bateman A."/>
            <person name="Chiu C.H."/>
            <person name="Tang P."/>
            <person name="Hegemann P."/>
            <person name="Fromm H."/>
            <person name="Raoult D."/>
            <person name="Greub G."/>
            <person name="Miranda-Saavedra D."/>
            <person name="Chen N."/>
            <person name="Nash P."/>
            <person name="Ginger M.L."/>
            <person name="Horn M."/>
            <person name="Schaap P."/>
            <person name="Caler L."/>
            <person name="Loftus B."/>
        </authorList>
    </citation>
    <scope>NUCLEOTIDE SEQUENCE [LARGE SCALE GENOMIC DNA]</scope>
    <source>
        <strain evidence="2 3">Neff</strain>
    </source>
</reference>
<feature type="compositionally biased region" description="Polar residues" evidence="1">
    <location>
        <begin position="335"/>
        <end position="344"/>
    </location>
</feature>
<dbReference type="RefSeq" id="XP_004339340.1">
    <property type="nucleotide sequence ID" value="XM_004339292.1"/>
</dbReference>
<feature type="compositionally biased region" description="Acidic residues" evidence="1">
    <location>
        <begin position="153"/>
        <end position="162"/>
    </location>
</feature>
<feature type="region of interest" description="Disordered" evidence="1">
    <location>
        <begin position="58"/>
        <end position="92"/>
    </location>
</feature>
<dbReference type="GeneID" id="14918025"/>
<gene>
    <name evidence="2" type="ORF">ACA1_060540</name>
</gene>
<feature type="region of interest" description="Disordered" evidence="1">
    <location>
        <begin position="388"/>
        <end position="447"/>
    </location>
</feature>
<keyword evidence="3" id="KW-1185">Reference proteome</keyword>
<evidence type="ECO:0000313" key="2">
    <source>
        <dbReference type="EMBL" id="ELR17327.1"/>
    </source>
</evidence>